<dbReference type="PANTHER" id="PTHR11538">
    <property type="entry name" value="PHENYLALANYL-TRNA SYNTHETASE"/>
    <property type="match status" value="1"/>
</dbReference>
<comment type="caution">
    <text evidence="3">The sequence shown here is derived from an EMBL/GenBank/DDBJ whole genome shotgun (WGS) entry which is preliminary data.</text>
</comment>
<name>A0AAD8VU83_LOLMU</name>
<protein>
    <recommendedName>
        <fullName evidence="2">25S rRNA (uridine-N(3))-methyltransferase BMT5-like domain-containing protein</fullName>
    </recommendedName>
</protein>
<feature type="compositionally biased region" description="Basic residues" evidence="1">
    <location>
        <begin position="378"/>
        <end position="389"/>
    </location>
</feature>
<dbReference type="GO" id="GO:0070042">
    <property type="term" value="F:rRNA (uridine-N3-)-methyltransferase activity"/>
    <property type="evidence" value="ECO:0007669"/>
    <property type="project" value="InterPro"/>
</dbReference>
<feature type="compositionally biased region" description="Basic and acidic residues" evidence="1">
    <location>
        <begin position="365"/>
        <end position="377"/>
    </location>
</feature>
<proteinExistence type="predicted"/>
<organism evidence="3 4">
    <name type="scientific">Lolium multiflorum</name>
    <name type="common">Italian ryegrass</name>
    <name type="synonym">Lolium perenne subsp. multiflorum</name>
    <dbReference type="NCBI Taxonomy" id="4521"/>
    <lineage>
        <taxon>Eukaryota</taxon>
        <taxon>Viridiplantae</taxon>
        <taxon>Streptophyta</taxon>
        <taxon>Embryophyta</taxon>
        <taxon>Tracheophyta</taxon>
        <taxon>Spermatophyta</taxon>
        <taxon>Magnoliopsida</taxon>
        <taxon>Liliopsida</taxon>
        <taxon>Poales</taxon>
        <taxon>Poaceae</taxon>
        <taxon>BOP clade</taxon>
        <taxon>Pooideae</taxon>
        <taxon>Poodae</taxon>
        <taxon>Poeae</taxon>
        <taxon>Poeae Chloroplast Group 2 (Poeae type)</taxon>
        <taxon>Loliodinae</taxon>
        <taxon>Loliinae</taxon>
        <taxon>Lolium</taxon>
    </lineage>
</organism>
<dbReference type="EMBL" id="JAUUTY010000006">
    <property type="protein sequence ID" value="KAK1619892.1"/>
    <property type="molecule type" value="Genomic_DNA"/>
</dbReference>
<evidence type="ECO:0000256" key="1">
    <source>
        <dbReference type="SAM" id="MobiDB-lite"/>
    </source>
</evidence>
<evidence type="ECO:0000259" key="2">
    <source>
        <dbReference type="Pfam" id="PF10354"/>
    </source>
</evidence>
<gene>
    <name evidence="3" type="ORF">QYE76_025409</name>
</gene>
<reference evidence="3" key="1">
    <citation type="submission" date="2023-07" db="EMBL/GenBank/DDBJ databases">
        <title>A chromosome-level genome assembly of Lolium multiflorum.</title>
        <authorList>
            <person name="Chen Y."/>
            <person name="Copetti D."/>
            <person name="Kolliker R."/>
            <person name="Studer B."/>
        </authorList>
    </citation>
    <scope>NUCLEOTIDE SEQUENCE</scope>
    <source>
        <strain evidence="3">02402/16</strain>
        <tissue evidence="3">Leaf</tissue>
    </source>
</reference>
<dbReference type="Proteomes" id="UP001231189">
    <property type="component" value="Unassembled WGS sequence"/>
</dbReference>
<dbReference type="GO" id="GO:0005737">
    <property type="term" value="C:cytoplasm"/>
    <property type="evidence" value="ECO:0007669"/>
    <property type="project" value="TreeGrafter"/>
</dbReference>
<dbReference type="PANTHER" id="PTHR11538:SF82">
    <property type="entry name" value="25S RRNA (URIDINE-N(3))-METHYLTRANSFERASE BMT5-LIKE DOMAIN-CONTAINING PROTEIN"/>
    <property type="match status" value="1"/>
</dbReference>
<feature type="region of interest" description="Disordered" evidence="1">
    <location>
        <begin position="365"/>
        <end position="404"/>
    </location>
</feature>
<accession>A0AAD8VU83</accession>
<keyword evidence="4" id="KW-1185">Reference proteome</keyword>
<evidence type="ECO:0000313" key="4">
    <source>
        <dbReference type="Proteomes" id="UP001231189"/>
    </source>
</evidence>
<dbReference type="FunFam" id="3.40.50.150:FF:000440">
    <property type="entry name" value="Os09g0479300 protein"/>
    <property type="match status" value="1"/>
</dbReference>
<feature type="region of interest" description="Disordered" evidence="1">
    <location>
        <begin position="120"/>
        <end position="141"/>
    </location>
</feature>
<dbReference type="AlphaFoldDB" id="A0AAD8VU83"/>
<dbReference type="InterPro" id="IPR019446">
    <property type="entry name" value="BMT5-like"/>
</dbReference>
<evidence type="ECO:0000313" key="3">
    <source>
        <dbReference type="EMBL" id="KAK1619892.1"/>
    </source>
</evidence>
<feature type="region of interest" description="Disordered" evidence="1">
    <location>
        <begin position="514"/>
        <end position="535"/>
    </location>
</feature>
<sequence>MGKMRRPQRPAKAGSEGKAKWVAVIAVDREVEASVLGVTAAAAARGREKGPLQDGIAGARVPVTATNGKGKVLVQRNPVIPTVDKKINAKGVEALEGVQAIVGNGNGKDEKHDDERFRRSRPGMAKMWRPRQPTKAQLGARGVKHAKGAAVIVVDGEVEASVIGVPMIATAKGRKKGQLEDEIAVCRMDALDGSLAIATDRKSEVSVQTDPRVPTVDRKIDALVVEGVQAITVKGNGKEEKHHEEWLRRSRPGMAKMWRPRQLTKAQPGARGVKDDKGNVVIVVDGEVEASVIGVPVITAARCRKKGQLEDGIAVCQMDAPDSSPVIATDRKGEVSVQADSMVPIVDKKIDALVVEGVQAITVKGNDKEEKHDEERLRRSRPGMAKMRRPQQLTKAQPGARGVKDDKGNAVIVADGEVEASVIGVPVIATAREGKKGQDGIAVCPMDALDGSLVIATDRKGEVSVQTDPKFPTVDWKIDALVVEGVQAITVKGIGKEEKHDEERLRHSRSGMAKMWRPRRPTKAQPGARAVKDDKGDAVNVDEEDVKASVIGVPVIATAGGGKKGKLKGGITVCRMDALDGSPVIATDGKVEVSVKADLMVPVVERKIDTPVVEEVQAINVKGSGKEEKDDEERLRHSRRGIGKMCRPQAKAPPEEGAVEDTEGVAVITVDGEVEASVLEILVVPAAGGKEKGPLQDGNVLCRMDALDGAPVIATSGKGEVSVQGDPVVPAAEQKVDAAVAEGVQGNGKKKKKGGERIKWLKHYSSAQSILIVGDGDFSFSLALATAFGSGQNLVATSLDSYGALTSKYGKAESNVTELKRLGATVLHGVDAKKMKLHPHLEMRQFDRIVFNFPHAGFTGREDHLHVIIAHKELVRGFFANARHLLRPYGETHISHKTGFPYDAWDIAQLAYESSLIMVWKVDFSKKDYPGYNQKRGDGAACDQPFALGPCCTFMFCIGDVEKLKQAYGNWVGSISYLGDSKFYQGISATEMWPFDLHSLAPAWHQPYFPPVNTVPMPTAFDPCPFGVAEMEHPVNCYGLEYMIPDHFFLTPSCTANYMLPDHSFLPHPCISNAN</sequence>
<dbReference type="Pfam" id="PF10354">
    <property type="entry name" value="BMT5-like"/>
    <property type="match status" value="1"/>
</dbReference>
<feature type="domain" description="25S rRNA (uridine-N(3))-methyltransferase BMT5-like" evidence="2">
    <location>
        <begin position="771"/>
        <end position="936"/>
    </location>
</feature>
<dbReference type="GO" id="GO:0070475">
    <property type="term" value="P:rRNA base methylation"/>
    <property type="evidence" value="ECO:0007669"/>
    <property type="project" value="InterPro"/>
</dbReference>